<keyword evidence="10" id="KW-1185">Reference proteome</keyword>
<evidence type="ECO:0000259" key="8">
    <source>
        <dbReference type="Pfam" id="PF21982"/>
    </source>
</evidence>
<dbReference type="InterPro" id="IPR053926">
    <property type="entry name" value="RecX_HTH_1st"/>
</dbReference>
<dbReference type="GO" id="GO:0005737">
    <property type="term" value="C:cytoplasm"/>
    <property type="evidence" value="ECO:0007669"/>
    <property type="project" value="UniProtKB-SubCell"/>
</dbReference>
<organism evidence="9 10">
    <name type="scientific">Listeria innocua ATCC 33091</name>
    <dbReference type="NCBI Taxonomy" id="1002366"/>
    <lineage>
        <taxon>Bacteria</taxon>
        <taxon>Bacillati</taxon>
        <taxon>Bacillota</taxon>
        <taxon>Bacilli</taxon>
        <taxon>Bacillales</taxon>
        <taxon>Listeriaceae</taxon>
        <taxon>Listeria</taxon>
    </lineage>
</organism>
<gene>
    <name evidence="5" type="primary">recX</name>
    <name evidence="9" type="ORF">HMPREF0557_00011</name>
</gene>
<comment type="caution">
    <text evidence="9">The sequence shown here is derived from an EMBL/GenBank/DDBJ whole genome shotgun (WGS) entry which is preliminary data.</text>
</comment>
<evidence type="ECO:0000256" key="2">
    <source>
        <dbReference type="ARBA" id="ARBA00009695"/>
    </source>
</evidence>
<dbReference type="InterPro" id="IPR003783">
    <property type="entry name" value="Regulatory_RecX"/>
</dbReference>
<dbReference type="InterPro" id="IPR053925">
    <property type="entry name" value="RecX_HTH_3rd"/>
</dbReference>
<keyword evidence="4 5" id="KW-0963">Cytoplasm</keyword>
<dbReference type="Pfam" id="PF02631">
    <property type="entry name" value="RecX_HTH2"/>
    <property type="match status" value="1"/>
</dbReference>
<protein>
    <recommendedName>
        <fullName evidence="3 5">Regulatory protein RecX</fullName>
    </recommendedName>
</protein>
<evidence type="ECO:0000256" key="3">
    <source>
        <dbReference type="ARBA" id="ARBA00018111"/>
    </source>
</evidence>
<name>A0AB72ZGY1_LISIO</name>
<comment type="subcellular location">
    <subcellularLocation>
        <location evidence="1 5">Cytoplasm</location>
    </subcellularLocation>
</comment>
<dbReference type="Proteomes" id="UP000003597">
    <property type="component" value="Unassembled WGS sequence"/>
</dbReference>
<dbReference type="PANTHER" id="PTHR33602">
    <property type="entry name" value="REGULATORY PROTEIN RECX FAMILY PROTEIN"/>
    <property type="match status" value="1"/>
</dbReference>
<reference evidence="9 10" key="1">
    <citation type="submission" date="2011-08" db="EMBL/GenBank/DDBJ databases">
        <authorList>
            <person name="Weinstock G."/>
            <person name="Sodergren E."/>
            <person name="Clifton S."/>
            <person name="Fulton L."/>
            <person name="Fulton B."/>
            <person name="Courtney L."/>
            <person name="Fronick C."/>
            <person name="Harrison M."/>
            <person name="Strong C."/>
            <person name="Farmer C."/>
            <person name="Delahaunty K."/>
            <person name="Markovic C."/>
            <person name="Hall O."/>
            <person name="Minx P."/>
            <person name="Tomlinson C."/>
            <person name="Mitreva M."/>
            <person name="Hou S."/>
            <person name="Chen J."/>
            <person name="Wollam A."/>
            <person name="Pepin K.H."/>
            <person name="Johnson M."/>
            <person name="Bhonagiri V."/>
            <person name="Zhang X."/>
            <person name="Suruliraj S."/>
            <person name="Warren W."/>
            <person name="Chinwalla A."/>
            <person name="Mardis E.R."/>
            <person name="Wilson R.K."/>
        </authorList>
    </citation>
    <scope>NUCLEOTIDE SEQUENCE [LARGE SCALE GENOMIC DNA]</scope>
    <source>
        <strain evidence="9 10">ATCC 33091</strain>
    </source>
</reference>
<sequence>MIDKRRRRIMKITSISVQQKNKERYNIFIDEKYNFSVDEEVLARYQLMKGKTLTEADIEEIKQADMVRKGLNKAINFLSHRVRSEKEIRDYLRKQEMEPFAVDEILKKLADMDYINDVEFAELYTKTQIKTTLKGPRTIERELVEKGLTREIISQVMEEYASDTQLENATKQAMKIMKRNNKSAKKMLQQKIITDLIQKGYSSEVAKMAAIEATSELDVADEADILQKQVEKTIRKNKRYKPSIAKQKTITSLMQKGFSYDTIQSYLTENEISFEEEE</sequence>
<evidence type="ECO:0000256" key="5">
    <source>
        <dbReference type="HAMAP-Rule" id="MF_01114"/>
    </source>
</evidence>
<comment type="similarity">
    <text evidence="2 5">Belongs to the RecX family.</text>
</comment>
<accession>A0AB72ZGY1</accession>
<dbReference type="Gene3D" id="1.10.10.10">
    <property type="entry name" value="Winged helix-like DNA-binding domain superfamily/Winged helix DNA-binding domain"/>
    <property type="match status" value="4"/>
</dbReference>
<dbReference type="Pfam" id="PF21982">
    <property type="entry name" value="RecX_HTH1"/>
    <property type="match status" value="1"/>
</dbReference>
<proteinExistence type="inferred from homology"/>
<dbReference type="HAMAP" id="MF_01114">
    <property type="entry name" value="RecX"/>
    <property type="match status" value="1"/>
</dbReference>
<feature type="domain" description="RecX third three-helical" evidence="7">
    <location>
        <begin position="221"/>
        <end position="267"/>
    </location>
</feature>
<feature type="domain" description="RecX first three-helical" evidence="8">
    <location>
        <begin position="72"/>
        <end position="109"/>
    </location>
</feature>
<evidence type="ECO:0000313" key="9">
    <source>
        <dbReference type="EMBL" id="EHN62796.1"/>
    </source>
</evidence>
<evidence type="ECO:0000259" key="6">
    <source>
        <dbReference type="Pfam" id="PF02631"/>
    </source>
</evidence>
<dbReference type="InterPro" id="IPR036388">
    <property type="entry name" value="WH-like_DNA-bd_sf"/>
</dbReference>
<dbReference type="InterPro" id="IPR053924">
    <property type="entry name" value="RecX_HTH_2nd"/>
</dbReference>
<evidence type="ECO:0000313" key="10">
    <source>
        <dbReference type="Proteomes" id="UP000003597"/>
    </source>
</evidence>
<comment type="function">
    <text evidence="5">Modulates RecA activity.</text>
</comment>
<dbReference type="Pfam" id="PF21981">
    <property type="entry name" value="RecX_HTH3"/>
    <property type="match status" value="1"/>
</dbReference>
<dbReference type="PANTHER" id="PTHR33602:SF1">
    <property type="entry name" value="REGULATORY PROTEIN RECX FAMILY PROTEIN"/>
    <property type="match status" value="1"/>
</dbReference>
<evidence type="ECO:0000256" key="1">
    <source>
        <dbReference type="ARBA" id="ARBA00004496"/>
    </source>
</evidence>
<dbReference type="GO" id="GO:0006282">
    <property type="term" value="P:regulation of DNA repair"/>
    <property type="evidence" value="ECO:0007669"/>
    <property type="project" value="UniProtKB-UniRule"/>
</dbReference>
<dbReference type="EMBL" id="AGCN01000001">
    <property type="protein sequence ID" value="EHN62796.1"/>
    <property type="molecule type" value="Genomic_DNA"/>
</dbReference>
<dbReference type="AlphaFoldDB" id="A0AB72ZGY1"/>
<evidence type="ECO:0000259" key="7">
    <source>
        <dbReference type="Pfam" id="PF21981"/>
    </source>
</evidence>
<evidence type="ECO:0000256" key="4">
    <source>
        <dbReference type="ARBA" id="ARBA00022490"/>
    </source>
</evidence>
<dbReference type="NCBIfam" id="NF010733">
    <property type="entry name" value="PRK14135.1"/>
    <property type="match status" value="1"/>
</dbReference>
<feature type="domain" description="RecX second three-helical" evidence="6">
    <location>
        <begin position="116"/>
        <end position="157"/>
    </location>
</feature>